<dbReference type="KEGG" id="tpv:TP02_0011"/>
<accession>Q4N6C6</accession>
<protein>
    <recommendedName>
        <fullName evidence="5">Theileria-specific sub-telomeric protein, SVSP family</fullName>
    </recommendedName>
</protein>
<dbReference type="eggNOG" id="ENOG502RSZH">
    <property type="taxonomic scope" value="Eukaryota"/>
</dbReference>
<dbReference type="AlphaFoldDB" id="Q4N6C6"/>
<dbReference type="RefSeq" id="XP_764580.1">
    <property type="nucleotide sequence ID" value="XM_759487.1"/>
</dbReference>
<feature type="compositionally biased region" description="Basic residues" evidence="1">
    <location>
        <begin position="203"/>
        <end position="215"/>
    </location>
</feature>
<dbReference type="InterPro" id="IPR007480">
    <property type="entry name" value="DUF529"/>
</dbReference>
<proteinExistence type="predicted"/>
<keyword evidence="2" id="KW-0732">Signal</keyword>
<dbReference type="VEuPathDB" id="PiroplasmaDB:TpMuguga_02g00011"/>
<keyword evidence="4" id="KW-1185">Reference proteome</keyword>
<dbReference type="Proteomes" id="UP000001949">
    <property type="component" value="Unassembled WGS sequence"/>
</dbReference>
<dbReference type="Pfam" id="PF07708">
    <property type="entry name" value="Tash_PEST"/>
    <property type="match status" value="1"/>
</dbReference>
<feature type="signal peptide" evidence="2">
    <location>
        <begin position="1"/>
        <end position="21"/>
    </location>
</feature>
<feature type="chain" id="PRO_5004240799" description="Theileria-specific sub-telomeric protein, SVSP family" evidence="2">
    <location>
        <begin position="22"/>
        <end position="490"/>
    </location>
</feature>
<reference evidence="3 4" key="1">
    <citation type="journal article" date="2005" name="Science">
        <title>Genome sequence of Theileria parva, a bovine pathogen that transforms lymphocytes.</title>
        <authorList>
            <person name="Gardner M.J."/>
            <person name="Bishop R."/>
            <person name="Shah T."/>
            <person name="de Villiers E.P."/>
            <person name="Carlton J.M."/>
            <person name="Hall N."/>
            <person name="Ren Q."/>
            <person name="Paulsen I.T."/>
            <person name="Pain A."/>
            <person name="Berriman M."/>
            <person name="Wilson R.J.M."/>
            <person name="Sato S."/>
            <person name="Ralph S.A."/>
            <person name="Mann D.J."/>
            <person name="Xiong Z."/>
            <person name="Shallom S.J."/>
            <person name="Weidman J."/>
            <person name="Jiang L."/>
            <person name="Lynn J."/>
            <person name="Weaver B."/>
            <person name="Shoaibi A."/>
            <person name="Domingo A.R."/>
            <person name="Wasawo D."/>
            <person name="Crabtree J."/>
            <person name="Wortman J.R."/>
            <person name="Haas B."/>
            <person name="Angiuoli S.V."/>
            <person name="Creasy T.H."/>
            <person name="Lu C."/>
            <person name="Suh B."/>
            <person name="Silva J.C."/>
            <person name="Utterback T.R."/>
            <person name="Feldblyum T.V."/>
            <person name="Pertea M."/>
            <person name="Allen J."/>
            <person name="Nierman W.C."/>
            <person name="Taracha E.L.N."/>
            <person name="Salzberg S.L."/>
            <person name="White O.R."/>
            <person name="Fitzhugh H.A."/>
            <person name="Morzaria S."/>
            <person name="Venter J.C."/>
            <person name="Fraser C.M."/>
            <person name="Nene V."/>
        </authorList>
    </citation>
    <scope>NUCLEOTIDE SEQUENCE [LARGE SCALE GENOMIC DNA]</scope>
    <source>
        <strain evidence="3 4">Muguga</strain>
    </source>
</reference>
<evidence type="ECO:0000313" key="4">
    <source>
        <dbReference type="Proteomes" id="UP000001949"/>
    </source>
</evidence>
<dbReference type="InterPro" id="IPR011695">
    <property type="entry name" value="Tash_PEST_motif"/>
</dbReference>
<evidence type="ECO:0000256" key="1">
    <source>
        <dbReference type="SAM" id="MobiDB-lite"/>
    </source>
</evidence>
<gene>
    <name evidence="3" type="ordered locus">TP02_0011</name>
</gene>
<dbReference type="InParanoid" id="Q4N6C6"/>
<evidence type="ECO:0000256" key="2">
    <source>
        <dbReference type="SAM" id="SignalP"/>
    </source>
</evidence>
<dbReference type="EMBL" id="AAGK01000002">
    <property type="protein sequence ID" value="EAN32297.1"/>
    <property type="molecule type" value="Genomic_DNA"/>
</dbReference>
<dbReference type="Pfam" id="PF04385">
    <property type="entry name" value="FAINT"/>
    <property type="match status" value="1"/>
</dbReference>
<feature type="compositionally biased region" description="Acidic residues" evidence="1">
    <location>
        <begin position="265"/>
        <end position="274"/>
    </location>
</feature>
<dbReference type="OMA" id="LTANCSI"/>
<dbReference type="STRING" id="5875.Q4N6C6"/>
<organism evidence="3 4">
    <name type="scientific">Theileria parva</name>
    <name type="common">East coast fever infection agent</name>
    <dbReference type="NCBI Taxonomy" id="5875"/>
    <lineage>
        <taxon>Eukaryota</taxon>
        <taxon>Sar</taxon>
        <taxon>Alveolata</taxon>
        <taxon>Apicomplexa</taxon>
        <taxon>Aconoidasida</taxon>
        <taxon>Piroplasmida</taxon>
        <taxon>Theileriidae</taxon>
        <taxon>Theileria</taxon>
    </lineage>
</organism>
<dbReference type="GeneID" id="3501586"/>
<name>Q4N6C6_THEPA</name>
<sequence length="490" mass="56957">MKGCVSYTYVIIFLIFGYSYSADKPTGQPTGNEDDSDEVDNYNLIVKGIEKILEEDDDNQTVEPSGDTPCSEEVQSNTYHFYHPDYQQDYLQSYEQGAVGYNPGYYYPYQQFEEHQHYQQHEQYVYIPVQEHEVAYYNQGYQGAEYFQYHYGPDQPRYVYTYYPGLHQVGYGYSPGYSSYGQNYPQHTQESIQDKISSEPSKTKKLKHSYKHNRPTKSQATGEQPSQPSDQNPQPNEPLEPEHIPVEVGSDDEEPEEGAVGGAEGGEEDEEDERPSEPVKKCKEITFMKMSNEGKLVEMVVEKDYRIAWVDHNINRFRFFLNVEVILCDGETIFKHKPGKKYPSALTYNKNNNNFVLSLDGVFILVKYDKGIWSSYGRKVPGNVKLYAQNYENEYVEITDDDYYVDLTANCSIKFSFKNGVNCSKIMNGDELIWENTQKHKFPSTISVTKSTNYIIKFEKYIEVYGRRGGRVRLIYTRINKHKYKYPKSN</sequence>
<feature type="compositionally biased region" description="Polar residues" evidence="1">
    <location>
        <begin position="182"/>
        <end position="191"/>
    </location>
</feature>
<evidence type="ECO:0008006" key="5">
    <source>
        <dbReference type="Google" id="ProtNLM"/>
    </source>
</evidence>
<feature type="region of interest" description="Disordered" evidence="1">
    <location>
        <begin position="181"/>
        <end position="281"/>
    </location>
</feature>
<comment type="caution">
    <text evidence="3">The sequence shown here is derived from an EMBL/GenBank/DDBJ whole genome shotgun (WGS) entry which is preliminary data.</text>
</comment>
<evidence type="ECO:0000313" key="3">
    <source>
        <dbReference type="EMBL" id="EAN32297.1"/>
    </source>
</evidence>
<feature type="compositionally biased region" description="Low complexity" evidence="1">
    <location>
        <begin position="223"/>
        <end position="234"/>
    </location>
</feature>